<evidence type="ECO:0000256" key="11">
    <source>
        <dbReference type="RuleBase" id="RU363051"/>
    </source>
</evidence>
<evidence type="ECO:0000256" key="1">
    <source>
        <dbReference type="ARBA" id="ARBA00000189"/>
    </source>
</evidence>
<dbReference type="Proteomes" id="UP001578633">
    <property type="component" value="Chromosome 3"/>
</dbReference>
<dbReference type="PROSITE" id="PS00435">
    <property type="entry name" value="PEROXIDASE_1"/>
    <property type="match status" value="1"/>
</dbReference>
<dbReference type="PRINTS" id="PR00462">
    <property type="entry name" value="LIGNINASE"/>
</dbReference>
<dbReference type="InterPro" id="IPR001621">
    <property type="entry name" value="Ligninase"/>
</dbReference>
<evidence type="ECO:0000256" key="9">
    <source>
        <dbReference type="ARBA" id="ARBA00023157"/>
    </source>
</evidence>
<keyword evidence="11" id="KW-0732">Signal</keyword>
<sequence>MRSLAIILIALAAASSTSAFEIWPRTSSTCPSVWSKVASELQSDFAGCGADAHGAIRAPFHDCINNGCDGSLILTDECSRPENAGLSAICKKLKTWSSKYNVTAADMIQFAAATAISACPLGPRVQALVGRKDSSNAAPVGSVPSSRGTLKSILGAFSAKGFSADDVVALMGTHSVALQFNDDPSQAGKSLDSTPGTYDNTFYKETKDGTAPYSLQSDVLLSNSSQTADIWSAFADDADIWSSAFTDAWNRFAVIGNDASKLQDCSSLIPSSSASKKRQIFNARFTKMMSAKFRL</sequence>
<dbReference type="SUPFAM" id="SSF48113">
    <property type="entry name" value="Heme-dependent peroxidases"/>
    <property type="match status" value="1"/>
</dbReference>
<comment type="catalytic activity">
    <reaction evidence="1">
        <text>2 a phenolic donor + H2O2 = 2 a phenolic radical donor + 2 H2O</text>
        <dbReference type="Rhea" id="RHEA:56136"/>
        <dbReference type="ChEBI" id="CHEBI:15377"/>
        <dbReference type="ChEBI" id="CHEBI:16240"/>
        <dbReference type="ChEBI" id="CHEBI:139520"/>
        <dbReference type="ChEBI" id="CHEBI:139521"/>
        <dbReference type="EC" id="1.11.1.7"/>
    </reaction>
</comment>
<dbReference type="InterPro" id="IPR024589">
    <property type="entry name" value="Ligninase_C"/>
</dbReference>
<feature type="chain" id="PRO_5044997133" description="Peroxidase" evidence="11">
    <location>
        <begin position="20"/>
        <end position="295"/>
    </location>
</feature>
<evidence type="ECO:0000256" key="7">
    <source>
        <dbReference type="ARBA" id="ARBA00023002"/>
    </source>
</evidence>
<dbReference type="Pfam" id="PF00141">
    <property type="entry name" value="peroxidase"/>
    <property type="match status" value="1"/>
</dbReference>
<evidence type="ECO:0000256" key="6">
    <source>
        <dbReference type="ARBA" id="ARBA00022723"/>
    </source>
</evidence>
<dbReference type="PANTHER" id="PTHR31517:SF48">
    <property type="entry name" value="PEROXIDASE 16-RELATED"/>
    <property type="match status" value="1"/>
</dbReference>
<evidence type="ECO:0000259" key="12">
    <source>
        <dbReference type="PROSITE" id="PS50873"/>
    </source>
</evidence>
<dbReference type="GeneID" id="96084511"/>
<evidence type="ECO:0000256" key="10">
    <source>
        <dbReference type="ARBA" id="ARBA00023180"/>
    </source>
</evidence>
<evidence type="ECO:0000256" key="8">
    <source>
        <dbReference type="ARBA" id="ARBA00023004"/>
    </source>
</evidence>
<keyword evidence="4 11" id="KW-0575">Peroxidase</keyword>
<keyword evidence="11" id="KW-0106">Calcium</keyword>
<organism evidence="13 14">
    <name type="scientific">Alternaria dauci</name>
    <dbReference type="NCBI Taxonomy" id="48095"/>
    <lineage>
        <taxon>Eukaryota</taxon>
        <taxon>Fungi</taxon>
        <taxon>Dikarya</taxon>
        <taxon>Ascomycota</taxon>
        <taxon>Pezizomycotina</taxon>
        <taxon>Dothideomycetes</taxon>
        <taxon>Pleosporomycetidae</taxon>
        <taxon>Pleosporales</taxon>
        <taxon>Pleosporineae</taxon>
        <taxon>Pleosporaceae</taxon>
        <taxon>Alternaria</taxon>
        <taxon>Alternaria sect. Porri</taxon>
    </lineage>
</organism>
<keyword evidence="6 11" id="KW-0479">Metal-binding</keyword>
<dbReference type="PANTHER" id="PTHR31517">
    <property type="match status" value="1"/>
</dbReference>
<keyword evidence="5" id="KW-0349">Heme</keyword>
<keyword evidence="7 11" id="KW-0560">Oxidoreductase</keyword>
<evidence type="ECO:0000313" key="14">
    <source>
        <dbReference type="Proteomes" id="UP001578633"/>
    </source>
</evidence>
<evidence type="ECO:0000256" key="4">
    <source>
        <dbReference type="ARBA" id="ARBA00022559"/>
    </source>
</evidence>
<dbReference type="Gene3D" id="1.10.420.10">
    <property type="entry name" value="Peroxidase, domain 2"/>
    <property type="match status" value="1"/>
</dbReference>
<dbReference type="PROSITE" id="PS50873">
    <property type="entry name" value="PEROXIDASE_4"/>
    <property type="match status" value="1"/>
</dbReference>
<dbReference type="InterPro" id="IPR019794">
    <property type="entry name" value="Peroxidases_AS"/>
</dbReference>
<evidence type="ECO:0000313" key="13">
    <source>
        <dbReference type="EMBL" id="KAL1797583.1"/>
    </source>
</evidence>
<keyword evidence="10" id="KW-0325">Glycoprotein</keyword>
<proteinExistence type="inferred from homology"/>
<comment type="cofactor">
    <cofactor evidence="11">
        <name>Ca(2+)</name>
        <dbReference type="ChEBI" id="CHEBI:29108"/>
    </cofactor>
    <text evidence="11">Binds 2 calcium ions per subunit.</text>
</comment>
<dbReference type="InterPro" id="IPR002016">
    <property type="entry name" value="Haem_peroxidase"/>
</dbReference>
<feature type="signal peptide" evidence="11">
    <location>
        <begin position="1"/>
        <end position="19"/>
    </location>
</feature>
<dbReference type="RefSeq" id="XP_069308167.1">
    <property type="nucleotide sequence ID" value="XM_069450366.1"/>
</dbReference>
<feature type="domain" description="Plant heme peroxidase family profile" evidence="12">
    <location>
        <begin position="27"/>
        <end position="269"/>
    </location>
</feature>
<gene>
    <name evidence="13" type="ORF">ACET3X_004189</name>
</gene>
<protein>
    <recommendedName>
        <fullName evidence="11">Peroxidase</fullName>
        <ecNumber evidence="11">1.11.1.-</ecNumber>
    </recommendedName>
</protein>
<dbReference type="PRINTS" id="PR00458">
    <property type="entry name" value="PEROXIDASE"/>
</dbReference>
<evidence type="ECO:0000256" key="2">
    <source>
        <dbReference type="ARBA" id="ARBA00001970"/>
    </source>
</evidence>
<comment type="caution">
    <text evidence="13">The sequence shown here is derived from an EMBL/GenBank/DDBJ whole genome shotgun (WGS) entry which is preliminary data.</text>
</comment>
<dbReference type="EC" id="1.11.1.-" evidence="11"/>
<keyword evidence="14" id="KW-1185">Reference proteome</keyword>
<reference evidence="13 14" key="1">
    <citation type="submission" date="2024-09" db="EMBL/GenBank/DDBJ databases">
        <title>T2T genomes of carrot and Alternaria dauci and their utility for understanding host-pathogen interaction during carrot leaf blight disease.</title>
        <authorList>
            <person name="Liu W."/>
            <person name="Xu S."/>
            <person name="Ou C."/>
            <person name="Liu X."/>
            <person name="Zhuang F."/>
            <person name="Deng X.W."/>
        </authorList>
    </citation>
    <scope>NUCLEOTIDE SEQUENCE [LARGE SCALE GENOMIC DNA]</scope>
    <source>
        <strain evidence="13 14">A2016</strain>
    </source>
</reference>
<comment type="similarity">
    <text evidence="3 11">Belongs to the peroxidase family. Ligninase subfamily.</text>
</comment>
<dbReference type="InterPro" id="IPR010255">
    <property type="entry name" value="Haem_peroxidase_sf"/>
</dbReference>
<evidence type="ECO:0000256" key="5">
    <source>
        <dbReference type="ARBA" id="ARBA00022617"/>
    </source>
</evidence>
<comment type="cofactor">
    <cofactor evidence="2">
        <name>heme b</name>
        <dbReference type="ChEBI" id="CHEBI:60344"/>
    </cofactor>
</comment>
<dbReference type="InterPro" id="IPR019793">
    <property type="entry name" value="Peroxidases_heam-ligand_BS"/>
</dbReference>
<dbReference type="InterPro" id="IPR000823">
    <property type="entry name" value="Peroxidase_pln"/>
</dbReference>
<name>A0ABR3UM62_9PLEO</name>
<dbReference type="Pfam" id="PF11895">
    <property type="entry name" value="Peroxidase_ext"/>
    <property type="match status" value="1"/>
</dbReference>
<dbReference type="PROSITE" id="PS00436">
    <property type="entry name" value="PEROXIDASE_2"/>
    <property type="match status" value="1"/>
</dbReference>
<dbReference type="Gene3D" id="1.10.520.10">
    <property type="match status" value="1"/>
</dbReference>
<keyword evidence="8" id="KW-0408">Iron</keyword>
<accession>A0ABR3UM62</accession>
<evidence type="ECO:0000256" key="3">
    <source>
        <dbReference type="ARBA" id="ARBA00006089"/>
    </source>
</evidence>
<dbReference type="EMBL" id="JBHGVX010000003">
    <property type="protein sequence ID" value="KAL1797583.1"/>
    <property type="molecule type" value="Genomic_DNA"/>
</dbReference>
<keyword evidence="9" id="KW-1015">Disulfide bond</keyword>